<dbReference type="Proteomes" id="UP001529510">
    <property type="component" value="Unassembled WGS sequence"/>
</dbReference>
<comment type="caution">
    <text evidence="2">The sequence shown here is derived from an EMBL/GenBank/DDBJ whole genome shotgun (WGS) entry which is preliminary data.</text>
</comment>
<dbReference type="AlphaFoldDB" id="A0ABD0QA50"/>
<name>A0ABD0QA50_CIRMR</name>
<proteinExistence type="predicted"/>
<reference evidence="2 3" key="1">
    <citation type="submission" date="2024-05" db="EMBL/GenBank/DDBJ databases">
        <title>Genome sequencing and assembly of Indian major carp, Cirrhinus mrigala (Hamilton, 1822).</title>
        <authorList>
            <person name="Mohindra V."/>
            <person name="Chowdhury L.M."/>
            <person name="Lal K."/>
            <person name="Jena J.K."/>
        </authorList>
    </citation>
    <scope>NUCLEOTIDE SEQUENCE [LARGE SCALE GENOMIC DNA]</scope>
    <source>
        <strain evidence="2">CM1030</strain>
        <tissue evidence="2">Blood</tissue>
    </source>
</reference>
<evidence type="ECO:0000256" key="1">
    <source>
        <dbReference type="SAM" id="MobiDB-lite"/>
    </source>
</evidence>
<feature type="region of interest" description="Disordered" evidence="1">
    <location>
        <begin position="151"/>
        <end position="179"/>
    </location>
</feature>
<organism evidence="2 3">
    <name type="scientific">Cirrhinus mrigala</name>
    <name type="common">Mrigala</name>
    <dbReference type="NCBI Taxonomy" id="683832"/>
    <lineage>
        <taxon>Eukaryota</taxon>
        <taxon>Metazoa</taxon>
        <taxon>Chordata</taxon>
        <taxon>Craniata</taxon>
        <taxon>Vertebrata</taxon>
        <taxon>Euteleostomi</taxon>
        <taxon>Actinopterygii</taxon>
        <taxon>Neopterygii</taxon>
        <taxon>Teleostei</taxon>
        <taxon>Ostariophysi</taxon>
        <taxon>Cypriniformes</taxon>
        <taxon>Cyprinidae</taxon>
        <taxon>Labeoninae</taxon>
        <taxon>Labeonini</taxon>
        <taxon>Cirrhinus</taxon>
    </lineage>
</organism>
<dbReference type="EMBL" id="JAMKFB020000010">
    <property type="protein sequence ID" value="KAL0182553.1"/>
    <property type="molecule type" value="Genomic_DNA"/>
</dbReference>
<accession>A0ABD0QA50</accession>
<evidence type="ECO:0000313" key="2">
    <source>
        <dbReference type="EMBL" id="KAL0182553.1"/>
    </source>
</evidence>
<sequence length="305" mass="33161">QMGIRVLNYLMTDRSQGAATQPSRAPRVDYQSTQEPIVTQTEGGLSGNYSRLHPDVGADYAGAIPDDLAIGGFSQTRDQASLEGFSEDARPNGGRLFYDTFGPATHAASPILAQSSFPIPRLAPGMIFCQGGPPLYNGRVPLDDLTPVSNRNTVGSDLSKEGSYNGRLQPGLGRSAGGPSGIRSDSISVVAYINRQGSLRSSHFYRLARRLLLWGQKELLSLKAVQVPGRLNLGMDMLSRGNVAPANGCYIFRRFRKFGRFSGRQRSTSLPQKTTLTAQLFFQCSEMLWPMTGPVLAFTPFPPQL</sequence>
<evidence type="ECO:0000313" key="3">
    <source>
        <dbReference type="Proteomes" id="UP001529510"/>
    </source>
</evidence>
<dbReference type="CDD" id="cd09275">
    <property type="entry name" value="RNase_HI_RT_DIRS1"/>
    <property type="match status" value="1"/>
</dbReference>
<gene>
    <name evidence="2" type="ORF">M9458_021928</name>
</gene>
<protein>
    <submittedName>
        <fullName evidence="2">Uncharacterized protein</fullName>
    </submittedName>
</protein>
<keyword evidence="3" id="KW-1185">Reference proteome</keyword>
<feature type="non-terminal residue" evidence="2">
    <location>
        <position position="1"/>
    </location>
</feature>